<dbReference type="AlphaFoldDB" id="A0A8J4F9J2"/>
<dbReference type="PROSITE" id="PS50042">
    <property type="entry name" value="CNMP_BINDING_3"/>
    <property type="match status" value="3"/>
</dbReference>
<feature type="domain" description="Cyclic nucleotide-binding" evidence="2">
    <location>
        <begin position="714"/>
        <end position="742"/>
    </location>
</feature>
<dbReference type="Gene3D" id="2.60.120.10">
    <property type="entry name" value="Jelly Rolls"/>
    <property type="match status" value="3"/>
</dbReference>
<feature type="compositionally biased region" description="Basic residues" evidence="1">
    <location>
        <begin position="566"/>
        <end position="579"/>
    </location>
</feature>
<dbReference type="SUPFAM" id="SSF51206">
    <property type="entry name" value="cAMP-binding domain-like"/>
    <property type="match status" value="2"/>
</dbReference>
<reference evidence="3" key="1">
    <citation type="journal article" date="2021" name="Proc. Natl. Acad. Sci. U.S.A.">
        <title>Three genomes in the algal genus Volvox reveal the fate of a haploid sex-determining region after a transition to homothallism.</title>
        <authorList>
            <person name="Yamamoto K."/>
            <person name="Hamaji T."/>
            <person name="Kawai-Toyooka H."/>
            <person name="Matsuzaki R."/>
            <person name="Takahashi F."/>
            <person name="Nishimura Y."/>
            <person name="Kawachi M."/>
            <person name="Noguchi H."/>
            <person name="Minakuchi Y."/>
            <person name="Umen J.G."/>
            <person name="Toyoda A."/>
            <person name="Nozaki H."/>
        </authorList>
    </citation>
    <scope>NUCLEOTIDE SEQUENCE</scope>
    <source>
        <strain evidence="3">NIES-3780</strain>
    </source>
</reference>
<name>A0A8J4F9J2_9CHLO</name>
<feature type="domain" description="Cyclic nucleotide-binding" evidence="2">
    <location>
        <begin position="795"/>
        <end position="840"/>
    </location>
</feature>
<dbReference type="PROSITE" id="PS00889">
    <property type="entry name" value="CNMP_BINDING_2"/>
    <property type="match status" value="1"/>
</dbReference>
<protein>
    <recommendedName>
        <fullName evidence="2">Cyclic nucleotide-binding domain-containing protein</fullName>
    </recommendedName>
</protein>
<dbReference type="InterPro" id="IPR000595">
    <property type="entry name" value="cNMP-bd_dom"/>
</dbReference>
<feature type="region of interest" description="Disordered" evidence="1">
    <location>
        <begin position="563"/>
        <end position="599"/>
    </location>
</feature>
<dbReference type="Proteomes" id="UP000747399">
    <property type="component" value="Unassembled WGS sequence"/>
</dbReference>
<evidence type="ECO:0000313" key="3">
    <source>
        <dbReference type="EMBL" id="GIL61974.1"/>
    </source>
</evidence>
<evidence type="ECO:0000313" key="4">
    <source>
        <dbReference type="Proteomes" id="UP000747399"/>
    </source>
</evidence>
<gene>
    <name evidence="3" type="ORF">Vafri_16223</name>
</gene>
<dbReference type="CDD" id="cd00038">
    <property type="entry name" value="CAP_ED"/>
    <property type="match status" value="2"/>
</dbReference>
<feature type="region of interest" description="Disordered" evidence="1">
    <location>
        <begin position="172"/>
        <end position="226"/>
    </location>
</feature>
<dbReference type="InterPro" id="IPR018488">
    <property type="entry name" value="cNMP-bd_CS"/>
</dbReference>
<accession>A0A8J4F9J2</accession>
<evidence type="ECO:0000259" key="2">
    <source>
        <dbReference type="PROSITE" id="PS50042"/>
    </source>
</evidence>
<feature type="compositionally biased region" description="Low complexity" evidence="1">
    <location>
        <begin position="398"/>
        <end position="408"/>
    </location>
</feature>
<feature type="domain" description="Cyclic nucleotide-binding" evidence="2">
    <location>
        <begin position="11"/>
        <end position="58"/>
    </location>
</feature>
<dbReference type="PANTHER" id="PTHR23011:SF28">
    <property type="entry name" value="CYCLIC NUCLEOTIDE-BINDING DOMAIN CONTAINING PROTEIN"/>
    <property type="match status" value="1"/>
</dbReference>
<comment type="caution">
    <text evidence="3">The sequence shown here is derived from an EMBL/GenBank/DDBJ whole genome shotgun (WGS) entry which is preliminary data.</text>
</comment>
<feature type="compositionally biased region" description="Low complexity" evidence="1">
    <location>
        <begin position="588"/>
        <end position="599"/>
    </location>
</feature>
<feature type="compositionally biased region" description="Polar residues" evidence="1">
    <location>
        <begin position="892"/>
        <end position="914"/>
    </location>
</feature>
<evidence type="ECO:0000256" key="1">
    <source>
        <dbReference type="SAM" id="MobiDB-lite"/>
    </source>
</evidence>
<dbReference type="PANTHER" id="PTHR23011">
    <property type="entry name" value="CYCLIC NUCLEOTIDE-BINDING DOMAIN CONTAINING PROTEIN"/>
    <property type="match status" value="1"/>
</dbReference>
<organism evidence="3 4">
    <name type="scientific">Volvox africanus</name>
    <dbReference type="NCBI Taxonomy" id="51714"/>
    <lineage>
        <taxon>Eukaryota</taxon>
        <taxon>Viridiplantae</taxon>
        <taxon>Chlorophyta</taxon>
        <taxon>core chlorophytes</taxon>
        <taxon>Chlorophyceae</taxon>
        <taxon>CS clade</taxon>
        <taxon>Chlamydomonadales</taxon>
        <taxon>Volvocaceae</taxon>
        <taxon>Volvox</taxon>
    </lineage>
</organism>
<keyword evidence="4" id="KW-1185">Reference proteome</keyword>
<dbReference type="InterPro" id="IPR014710">
    <property type="entry name" value="RmlC-like_jellyroll"/>
</dbReference>
<dbReference type="InterPro" id="IPR018490">
    <property type="entry name" value="cNMP-bd_dom_sf"/>
</dbReference>
<sequence>MLAEFMANMEAFKKLPPEMIWRLASDCAHVRVPAGRVLFEEDTPGNAMYVVISGRCQVRARPLALRAKFGAGSSRSLLRPGSLGIGMTMTPRRHHTSGATGGGGGGGGGYRSMLESTPRSMLSLGSSSIAGAAAEASATGTAAALAPFGGGSGNVVRYQSDGRVATVMTLRGGERQRHGMVPGGGAGEDTDEEHTSQVTVNTGPPPVAASRSSTGSGSGSGSGISTTGKDSPFWIARFMEDALKRLHLSDSNAGLGQQMTPLAAVAAARWRQAASVPQGSAGVHADSMTAGGGGDYLGAAAVEGEEGMEALLGRAAARALRQAVSEQRTRKGQNYGMDVDGDGLNQDIASDDRAGHKRDTVGRPATAMTEAVVPPLTPPPTQSDENRRYGNAADEGRSGSTSGTTVSGASPTAMLAASVSAASAVSGAAAAAAAAAVPLPSAPPAPTLTVAVEDPAKRLFSKLGNRDPSNVSRTLLAELVQRADVGVVLYEVAKKLVKRGGGPRRINQSTSKKINRVLHHQIRAGPDHLQGALQGQKVLGRHSTITASRASSLWTKGLAAAVLSSGHHHHHQHHHQRPASRHDGRSGSGMAAAPPAAVSAATSTALGTAGSVWGESASVQLPRSSVIAPGTRPGSALTSGVSGYVDLETEFADDVSEVDWNGSDLYSLASYKPGTSVSHNNGIRRITAGDLDLNNLVHTDQHSPTELDSMYGTIIRTITPGQSFGELALLHRDSRRTASVITGAPPPSPPAPELSAHDQPVDLLCITRNTYNHTVRAAQVTQLQGLLSFLARLSPFRGLDDQQRTTLAVFCRQREVAAGTVLAMQGEPADTLWMIVEGEVVLMDSSSAVVEPLMTRPGVIRPPAARRIGSQPGFTIGGAAGDGGPDGGGGSRTLTRQLSAPESGQSSGFSTTRSVRPVVPNGRKVDGDARAAARRQRA</sequence>
<feature type="region of interest" description="Disordered" evidence="1">
    <location>
        <begin position="864"/>
        <end position="938"/>
    </location>
</feature>
<dbReference type="EMBL" id="BNCO01000048">
    <property type="protein sequence ID" value="GIL61974.1"/>
    <property type="molecule type" value="Genomic_DNA"/>
</dbReference>
<feature type="region of interest" description="Disordered" evidence="1">
    <location>
        <begin position="328"/>
        <end position="408"/>
    </location>
</feature>
<feature type="compositionally biased region" description="Basic and acidic residues" evidence="1">
    <location>
        <begin position="350"/>
        <end position="361"/>
    </location>
</feature>
<feature type="compositionally biased region" description="Gly residues" evidence="1">
    <location>
        <begin position="875"/>
        <end position="891"/>
    </location>
</feature>
<proteinExistence type="predicted"/>